<name>A0A444WPD6_ARAHY</name>
<reference evidence="1 2" key="1">
    <citation type="submission" date="2019-01" db="EMBL/GenBank/DDBJ databases">
        <title>Sequencing of cultivated peanut Arachis hypogaea provides insights into genome evolution and oil improvement.</title>
        <authorList>
            <person name="Chen X."/>
        </authorList>
    </citation>
    <scope>NUCLEOTIDE SEQUENCE [LARGE SCALE GENOMIC DNA]</scope>
    <source>
        <strain evidence="2">cv. Fuhuasheng</strain>
        <tissue evidence="1">Leaves</tissue>
    </source>
</reference>
<organism evidence="1 2">
    <name type="scientific">Arachis hypogaea</name>
    <name type="common">Peanut</name>
    <dbReference type="NCBI Taxonomy" id="3818"/>
    <lineage>
        <taxon>Eukaryota</taxon>
        <taxon>Viridiplantae</taxon>
        <taxon>Streptophyta</taxon>
        <taxon>Embryophyta</taxon>
        <taxon>Tracheophyta</taxon>
        <taxon>Spermatophyta</taxon>
        <taxon>Magnoliopsida</taxon>
        <taxon>eudicotyledons</taxon>
        <taxon>Gunneridae</taxon>
        <taxon>Pentapetalae</taxon>
        <taxon>rosids</taxon>
        <taxon>fabids</taxon>
        <taxon>Fabales</taxon>
        <taxon>Fabaceae</taxon>
        <taxon>Papilionoideae</taxon>
        <taxon>50 kb inversion clade</taxon>
        <taxon>dalbergioids sensu lato</taxon>
        <taxon>Dalbergieae</taxon>
        <taxon>Pterocarpus clade</taxon>
        <taxon>Arachis</taxon>
    </lineage>
</organism>
<sequence length="149" mass="16844">MVHEAFNFLGLQSDDEDSMNEHVGDGAEGLPCLSNQPSHEAHGFYDLLEDGEQELYPGCSRFSKLSLLVRLYYIKCMCGVSNKDFGLILELLGDAFEHAKILKTLHDAKRIIRKLGIKYKKMDACPNDYMLYQGSDQDLSRCKRCGTSK</sequence>
<evidence type="ECO:0000313" key="2">
    <source>
        <dbReference type="Proteomes" id="UP000289738"/>
    </source>
</evidence>
<keyword evidence="2" id="KW-1185">Reference proteome</keyword>
<dbReference type="Proteomes" id="UP000289738">
    <property type="component" value="Unassembled WGS sequence"/>
</dbReference>
<proteinExistence type="predicted"/>
<dbReference type="EMBL" id="SDMP01000026">
    <property type="protein sequence ID" value="RYQ79290.1"/>
    <property type="molecule type" value="Genomic_DNA"/>
</dbReference>
<accession>A0A444WPD6</accession>
<gene>
    <name evidence="1" type="ORF">Ahy_Scaffold6g108004</name>
</gene>
<comment type="caution">
    <text evidence="1">The sequence shown here is derived from an EMBL/GenBank/DDBJ whole genome shotgun (WGS) entry which is preliminary data.</text>
</comment>
<dbReference type="PANTHER" id="PTHR10775:SF158">
    <property type="entry name" value="TNP2-LIKE TRANSPOSON PROTEIN"/>
    <property type="match status" value="1"/>
</dbReference>
<evidence type="ECO:0000313" key="1">
    <source>
        <dbReference type="EMBL" id="RYQ79290.1"/>
    </source>
</evidence>
<protein>
    <submittedName>
        <fullName evidence="1">Uncharacterized protein</fullName>
    </submittedName>
</protein>
<dbReference type="PANTHER" id="PTHR10775">
    <property type="entry name" value="OS08G0208400 PROTEIN"/>
    <property type="match status" value="1"/>
</dbReference>
<dbReference type="AlphaFoldDB" id="A0A444WPD6"/>